<dbReference type="PANTHER" id="PTHR23527:SF1">
    <property type="entry name" value="BLL3282 PROTEIN"/>
    <property type="match status" value="1"/>
</dbReference>
<accession>A0ABP5IP53</accession>
<dbReference type="Gene3D" id="1.20.1250.20">
    <property type="entry name" value="MFS general substrate transporter like domains"/>
    <property type="match status" value="1"/>
</dbReference>
<feature type="transmembrane region" description="Helical" evidence="1">
    <location>
        <begin position="280"/>
        <end position="299"/>
    </location>
</feature>
<dbReference type="PANTHER" id="PTHR23527">
    <property type="entry name" value="BLL3282 PROTEIN"/>
    <property type="match status" value="1"/>
</dbReference>
<evidence type="ECO:0000313" key="2">
    <source>
        <dbReference type="EMBL" id="GAA2101776.1"/>
    </source>
</evidence>
<dbReference type="SUPFAM" id="SSF103473">
    <property type="entry name" value="MFS general substrate transporter"/>
    <property type="match status" value="1"/>
</dbReference>
<dbReference type="InterPro" id="IPR036259">
    <property type="entry name" value="MFS_trans_sf"/>
</dbReference>
<keyword evidence="1" id="KW-1133">Transmembrane helix</keyword>
<feature type="transmembrane region" description="Helical" evidence="1">
    <location>
        <begin position="343"/>
        <end position="365"/>
    </location>
</feature>
<feature type="transmembrane region" description="Helical" evidence="1">
    <location>
        <begin position="246"/>
        <end position="268"/>
    </location>
</feature>
<evidence type="ECO:0000256" key="1">
    <source>
        <dbReference type="SAM" id="Phobius"/>
    </source>
</evidence>
<keyword evidence="3" id="KW-1185">Reference proteome</keyword>
<feature type="transmembrane region" description="Helical" evidence="1">
    <location>
        <begin position="167"/>
        <end position="187"/>
    </location>
</feature>
<dbReference type="RefSeq" id="WP_344337565.1">
    <property type="nucleotide sequence ID" value="NZ_BAAAPZ010000011.1"/>
</dbReference>
<comment type="caution">
    <text evidence="2">The sequence shown here is derived from an EMBL/GenBank/DDBJ whole genome shotgun (WGS) entry which is preliminary data.</text>
</comment>
<keyword evidence="1" id="KW-0472">Membrane</keyword>
<feature type="transmembrane region" description="Helical" evidence="1">
    <location>
        <begin position="305"/>
        <end position="331"/>
    </location>
</feature>
<keyword evidence="1" id="KW-0812">Transmembrane</keyword>
<feature type="transmembrane region" description="Helical" evidence="1">
    <location>
        <begin position="86"/>
        <end position="108"/>
    </location>
</feature>
<dbReference type="InterPro" id="IPR052952">
    <property type="entry name" value="MFS-Transporter"/>
</dbReference>
<dbReference type="Proteomes" id="UP001500984">
    <property type="component" value="Unassembled WGS sequence"/>
</dbReference>
<proteinExistence type="predicted"/>
<feature type="transmembrane region" description="Helical" evidence="1">
    <location>
        <begin position="21"/>
        <end position="41"/>
    </location>
</feature>
<feature type="transmembrane region" description="Helical" evidence="1">
    <location>
        <begin position="216"/>
        <end position="240"/>
    </location>
</feature>
<organism evidence="2 3">
    <name type="scientific">Brevibacterium salitolerans</name>
    <dbReference type="NCBI Taxonomy" id="1403566"/>
    <lineage>
        <taxon>Bacteria</taxon>
        <taxon>Bacillati</taxon>
        <taxon>Actinomycetota</taxon>
        <taxon>Actinomycetes</taxon>
        <taxon>Micrococcales</taxon>
        <taxon>Brevibacteriaceae</taxon>
        <taxon>Brevibacterium</taxon>
    </lineage>
</organism>
<name>A0ABP5IP53_9MICO</name>
<protein>
    <submittedName>
        <fullName evidence="2">MFS transporter</fullName>
    </submittedName>
</protein>
<feature type="transmembrane region" description="Helical" evidence="1">
    <location>
        <begin position="53"/>
        <end position="74"/>
    </location>
</feature>
<dbReference type="InterPro" id="IPR011701">
    <property type="entry name" value="MFS"/>
</dbReference>
<dbReference type="Pfam" id="PF07690">
    <property type="entry name" value="MFS_1"/>
    <property type="match status" value="1"/>
</dbReference>
<sequence length="397" mass="39906">MAQDGTRAGVLRTPGIRALMALSMLGFAGYSSLLSTAPLWAVRGGADEAGAGMVNAVMMAATVAFQTLVPSSLLRLGWRTTLTAGVLLLGAPSLALLFTDSLTGILLLSAVRGAGFAVITVCGSSATAVLVGPAHRGRAIGLYGLSIALPQMLLVPSSVWIAEQVGFWAVFVLGALPVAAVVPALLLGSRIDRLEGQAAPEAPSGSARSGTSGRPLLALIVPSLVLLSITTPGGALLTFAPQFPGLGGPAVVGLFLFTLTAAATRWLVGGLADRFGHRGFPAPLSLIGALGLGLTAWAVSSQSGAALLGGMALTGIAYGSLQNVTLIEAFASVGPRHRDIASMVWNIGFDCGTGLGALLVGFIAAGTSFTVGLEITAGVCLLVAVALAPRLLVHARS</sequence>
<feature type="transmembrane region" description="Helical" evidence="1">
    <location>
        <begin position="114"/>
        <end position="133"/>
    </location>
</feature>
<dbReference type="EMBL" id="BAAAPZ010000011">
    <property type="protein sequence ID" value="GAA2101776.1"/>
    <property type="molecule type" value="Genomic_DNA"/>
</dbReference>
<reference evidence="3" key="1">
    <citation type="journal article" date="2019" name="Int. J. Syst. Evol. Microbiol.">
        <title>The Global Catalogue of Microorganisms (GCM) 10K type strain sequencing project: providing services to taxonomists for standard genome sequencing and annotation.</title>
        <authorList>
            <consortium name="The Broad Institute Genomics Platform"/>
            <consortium name="The Broad Institute Genome Sequencing Center for Infectious Disease"/>
            <person name="Wu L."/>
            <person name="Ma J."/>
        </authorList>
    </citation>
    <scope>NUCLEOTIDE SEQUENCE [LARGE SCALE GENOMIC DNA]</scope>
    <source>
        <strain evidence="3">JCM 15900</strain>
    </source>
</reference>
<gene>
    <name evidence="2" type="ORF">GCM10009823_24740</name>
</gene>
<evidence type="ECO:0000313" key="3">
    <source>
        <dbReference type="Proteomes" id="UP001500984"/>
    </source>
</evidence>
<feature type="transmembrane region" description="Helical" evidence="1">
    <location>
        <begin position="140"/>
        <end position="161"/>
    </location>
</feature>
<feature type="transmembrane region" description="Helical" evidence="1">
    <location>
        <begin position="371"/>
        <end position="393"/>
    </location>
</feature>